<comment type="function">
    <text evidence="2">Functions as a ribosomal silencing factor. Interacts with ribosomal protein uL14 (rplN), blocking formation of intersubunit bridge B8. Prevents association of the 30S and 50S ribosomal subunits and the formation of functional ribosomes, thus repressing translation.</text>
</comment>
<dbReference type="PANTHER" id="PTHR21043:SF0">
    <property type="entry name" value="MITOCHONDRIAL ASSEMBLY OF RIBOSOMAL LARGE SUBUNIT PROTEIN 1"/>
    <property type="match status" value="1"/>
</dbReference>
<dbReference type="GO" id="GO:0042256">
    <property type="term" value="P:cytosolic ribosome assembly"/>
    <property type="evidence" value="ECO:0007669"/>
    <property type="project" value="UniProtKB-UniRule"/>
</dbReference>
<protein>
    <recommendedName>
        <fullName evidence="2">Ribosomal silencing factor RsfS</fullName>
    </recommendedName>
</protein>
<dbReference type="GO" id="GO:0017148">
    <property type="term" value="P:negative regulation of translation"/>
    <property type="evidence" value="ECO:0007669"/>
    <property type="project" value="UniProtKB-UniRule"/>
</dbReference>
<reference evidence="3 4" key="1">
    <citation type="submission" date="2019-02" db="EMBL/GenBank/DDBJ databases">
        <title>Deep-cultivation of Planctomycetes and their phenomic and genomic characterization uncovers novel biology.</title>
        <authorList>
            <person name="Wiegand S."/>
            <person name="Jogler M."/>
            <person name="Boedeker C."/>
            <person name="Pinto D."/>
            <person name="Vollmers J."/>
            <person name="Rivas-Marin E."/>
            <person name="Kohn T."/>
            <person name="Peeters S.H."/>
            <person name="Heuer A."/>
            <person name="Rast P."/>
            <person name="Oberbeckmann S."/>
            <person name="Bunk B."/>
            <person name="Jeske O."/>
            <person name="Meyerdierks A."/>
            <person name="Storesund J.E."/>
            <person name="Kallscheuer N."/>
            <person name="Luecker S."/>
            <person name="Lage O.M."/>
            <person name="Pohl T."/>
            <person name="Merkel B.J."/>
            <person name="Hornburger P."/>
            <person name="Mueller R.-W."/>
            <person name="Bruemmer F."/>
            <person name="Labrenz M."/>
            <person name="Spormann A.M."/>
            <person name="Op den Camp H."/>
            <person name="Overmann J."/>
            <person name="Amann R."/>
            <person name="Jetten M.S.M."/>
            <person name="Mascher T."/>
            <person name="Medema M.H."/>
            <person name="Devos D.P."/>
            <person name="Kaster A.-K."/>
            <person name="Ovreas L."/>
            <person name="Rohde M."/>
            <person name="Galperin M.Y."/>
            <person name="Jogler C."/>
        </authorList>
    </citation>
    <scope>NUCLEOTIDE SEQUENCE [LARGE SCALE GENOMIC DNA]</scope>
    <source>
        <strain evidence="3 4">Spb1</strain>
    </source>
</reference>
<keyword evidence="2" id="KW-0963">Cytoplasm</keyword>
<dbReference type="PANTHER" id="PTHR21043">
    <property type="entry name" value="IOJAP SUPERFAMILY ORTHOLOG"/>
    <property type="match status" value="1"/>
</dbReference>
<evidence type="ECO:0000256" key="2">
    <source>
        <dbReference type="HAMAP-Rule" id="MF_01477"/>
    </source>
</evidence>
<dbReference type="InterPro" id="IPR043519">
    <property type="entry name" value="NT_sf"/>
</dbReference>
<name>A0A518GNF6_9PLAN</name>
<gene>
    <name evidence="2 3" type="primary">rsfS</name>
    <name evidence="3" type="ORF">Spb1_19960</name>
</gene>
<evidence type="ECO:0000313" key="4">
    <source>
        <dbReference type="Proteomes" id="UP000315349"/>
    </source>
</evidence>
<dbReference type="AlphaFoldDB" id="A0A518GNF6"/>
<organism evidence="3 4">
    <name type="scientific">Planctopirus ephydatiae</name>
    <dbReference type="NCBI Taxonomy" id="2528019"/>
    <lineage>
        <taxon>Bacteria</taxon>
        <taxon>Pseudomonadati</taxon>
        <taxon>Planctomycetota</taxon>
        <taxon>Planctomycetia</taxon>
        <taxon>Planctomycetales</taxon>
        <taxon>Planctomycetaceae</taxon>
        <taxon>Planctopirus</taxon>
    </lineage>
</organism>
<dbReference type="EMBL" id="CP036299">
    <property type="protein sequence ID" value="QDV30069.1"/>
    <property type="molecule type" value="Genomic_DNA"/>
</dbReference>
<dbReference type="GO" id="GO:0090071">
    <property type="term" value="P:negative regulation of ribosome biogenesis"/>
    <property type="evidence" value="ECO:0007669"/>
    <property type="project" value="UniProtKB-UniRule"/>
</dbReference>
<evidence type="ECO:0000256" key="1">
    <source>
        <dbReference type="ARBA" id="ARBA00010574"/>
    </source>
</evidence>
<dbReference type="SUPFAM" id="SSF81301">
    <property type="entry name" value="Nucleotidyltransferase"/>
    <property type="match status" value="1"/>
</dbReference>
<dbReference type="Proteomes" id="UP000315349">
    <property type="component" value="Chromosome"/>
</dbReference>
<dbReference type="NCBIfam" id="TIGR00090">
    <property type="entry name" value="rsfS_iojap_ybeB"/>
    <property type="match status" value="1"/>
</dbReference>
<evidence type="ECO:0000313" key="3">
    <source>
        <dbReference type="EMBL" id="QDV30069.1"/>
    </source>
</evidence>
<dbReference type="HAMAP" id="MF_01477">
    <property type="entry name" value="Iojap_RsfS"/>
    <property type="match status" value="1"/>
</dbReference>
<comment type="similarity">
    <text evidence="1 2">Belongs to the Iojap/RsfS family.</text>
</comment>
<sequence>MTSTKIYDETTYQQELVLQQQDSLKNACHCARLAEEFRCKDVVLLDLTKITPIADYFVIATATNLRQTAALIEEVRGIFKKRYQALPALEGGESQSWMLQDFGTVILHVFVAEARELYDLEGLWADAPRLDWKKLLSSGAVQIS</sequence>
<comment type="subcellular location">
    <subcellularLocation>
        <location evidence="2">Cytoplasm</location>
    </subcellularLocation>
</comment>
<accession>A0A518GNF6</accession>
<dbReference type="GO" id="GO:0043023">
    <property type="term" value="F:ribosomal large subunit binding"/>
    <property type="evidence" value="ECO:0007669"/>
    <property type="project" value="TreeGrafter"/>
</dbReference>
<dbReference type="Pfam" id="PF02410">
    <property type="entry name" value="RsfS"/>
    <property type="match status" value="1"/>
</dbReference>
<dbReference type="OrthoDB" id="9793681at2"/>
<dbReference type="KEGG" id="peh:Spb1_19960"/>
<keyword evidence="2" id="KW-0810">Translation regulation</keyword>
<dbReference type="GO" id="GO:0005737">
    <property type="term" value="C:cytoplasm"/>
    <property type="evidence" value="ECO:0007669"/>
    <property type="project" value="UniProtKB-SubCell"/>
</dbReference>
<comment type="subunit">
    <text evidence="2">Interacts with ribosomal protein uL14 (rplN).</text>
</comment>
<dbReference type="InterPro" id="IPR004394">
    <property type="entry name" value="Iojap/RsfS/C7orf30"/>
</dbReference>
<keyword evidence="4" id="KW-1185">Reference proteome</keyword>
<dbReference type="Gene3D" id="3.30.460.10">
    <property type="entry name" value="Beta Polymerase, domain 2"/>
    <property type="match status" value="1"/>
</dbReference>
<keyword evidence="2" id="KW-0678">Repressor</keyword>
<dbReference type="RefSeq" id="WP_083233786.1">
    <property type="nucleotide sequence ID" value="NZ_CP036299.1"/>
</dbReference>
<proteinExistence type="inferred from homology"/>